<evidence type="ECO:0000256" key="8">
    <source>
        <dbReference type="ARBA" id="ARBA00022729"/>
    </source>
</evidence>
<dbReference type="PROSITE" id="PS51695">
    <property type="entry name" value="SEDOLISIN"/>
    <property type="match status" value="1"/>
</dbReference>
<keyword evidence="10 15" id="KW-0720">Serine protease</keyword>
<dbReference type="GO" id="GO:0006508">
    <property type="term" value="P:proteolysis"/>
    <property type="evidence" value="ECO:0007669"/>
    <property type="project" value="UniProtKB-KW"/>
</dbReference>
<feature type="binding site" evidence="15">
    <location>
        <position position="563"/>
    </location>
    <ligand>
        <name>Ca(2+)</name>
        <dbReference type="ChEBI" id="CHEBI:29108"/>
    </ligand>
</feature>
<comment type="catalytic activity">
    <reaction evidence="1">
        <text>Release of an N-terminal tripeptide from a polypeptide.</text>
        <dbReference type="EC" id="3.4.14.10"/>
    </reaction>
</comment>
<dbReference type="InterPro" id="IPR030400">
    <property type="entry name" value="Sedolisin_dom"/>
</dbReference>
<evidence type="ECO:0000256" key="9">
    <source>
        <dbReference type="ARBA" id="ARBA00022801"/>
    </source>
</evidence>
<sequence>MVVLPWSQLVVAVVAACPAFVLSSPLLGVTKSCAHSVKEQVYHPHGWTIDGAAPPDHILKLQIYLPQPNFHELEQALYQVSDPDHENYGLHLSKDDVESLVAPSSDSLTLVDEWLVSHGLDASSLSRSPSKDWVSIHVPVQKAEEMLRTKYHVWKHIASGSTLIRTTSYSLPTALHRHVDVIQPTTSFARAGPFSTIFRLETEEFEAPPPNAPAIVANGGLKVDAACNTSITITCLQQLYNAVGVKPSAKNGNEIGITGYLGQFASTSDLQLFFANQTPAAVGSSFKFVSVNGGLNNQSSPGVEANLDTQFAFGLSHPAPATFWSTAGSPPFIPDVGTPTDTNEPYTEWLNFILAQKSIPQTISTSYGDDEQTVPLSFAQRVCNGFAQLGARGVSVIFSSGDGGVGDGDANPATQECFTNDGRNATRFAPAFPASCPFVTSVGATFHVPEVSVSFSGGGFSNVFPRPSYQDAAVGTFLRTLPKGKFAGLFNPAGRGIPDVSAQGVNFRIFFNGRQGGVSGTSAASPAFAGIISLVNDARLSKRLPPLGFLNPLIYKLPFAFNDITAGNNPGCGTEGFNATKGWDPISGLGTPDFRKLAEILAL</sequence>
<dbReference type="EMBL" id="KV419396">
    <property type="protein sequence ID" value="KZS97859.1"/>
    <property type="molecule type" value="Genomic_DNA"/>
</dbReference>
<dbReference type="CDD" id="cd11377">
    <property type="entry name" value="Pro-peptidase_S53"/>
    <property type="match status" value="1"/>
</dbReference>
<keyword evidence="5" id="KW-0964">Secreted</keyword>
<evidence type="ECO:0000256" key="10">
    <source>
        <dbReference type="ARBA" id="ARBA00022825"/>
    </source>
</evidence>
<dbReference type="GO" id="GO:0005576">
    <property type="term" value="C:extracellular region"/>
    <property type="evidence" value="ECO:0007669"/>
    <property type="project" value="UniProtKB-SubCell"/>
</dbReference>
<evidence type="ECO:0000256" key="16">
    <source>
        <dbReference type="SAM" id="SignalP"/>
    </source>
</evidence>
<reference evidence="18 19" key="1">
    <citation type="journal article" date="2016" name="Mol. Biol. Evol.">
        <title>Comparative Genomics of Early-Diverging Mushroom-Forming Fungi Provides Insights into the Origins of Lignocellulose Decay Capabilities.</title>
        <authorList>
            <person name="Nagy L.G."/>
            <person name="Riley R."/>
            <person name="Tritt A."/>
            <person name="Adam C."/>
            <person name="Daum C."/>
            <person name="Floudas D."/>
            <person name="Sun H."/>
            <person name="Yadav J.S."/>
            <person name="Pangilinan J."/>
            <person name="Larsson K.H."/>
            <person name="Matsuura K."/>
            <person name="Barry K."/>
            <person name="Labutti K."/>
            <person name="Kuo R."/>
            <person name="Ohm R.A."/>
            <person name="Bhattacharya S.S."/>
            <person name="Shirouzu T."/>
            <person name="Yoshinaga Y."/>
            <person name="Martin F.M."/>
            <person name="Grigoriev I.V."/>
            <person name="Hibbett D.S."/>
        </authorList>
    </citation>
    <scope>NUCLEOTIDE SEQUENCE [LARGE SCALE GENOMIC DNA]</scope>
    <source>
        <strain evidence="18 19">HHB9708</strain>
    </source>
</reference>
<dbReference type="InterPro" id="IPR050819">
    <property type="entry name" value="Tripeptidyl-peptidase_I"/>
</dbReference>
<evidence type="ECO:0000256" key="12">
    <source>
        <dbReference type="ARBA" id="ARBA00023026"/>
    </source>
</evidence>
<comment type="function">
    <text evidence="2">Secreted tripeptidyl-peptidase which degrades proteins at acidic pHs and is involved in virulence.</text>
</comment>
<dbReference type="SMART" id="SM00944">
    <property type="entry name" value="Pro-kuma_activ"/>
    <property type="match status" value="1"/>
</dbReference>
<feature type="active site" description="Charge relay system" evidence="15">
    <location>
        <position position="304"/>
    </location>
</feature>
<dbReference type="SUPFAM" id="SSF52743">
    <property type="entry name" value="Subtilisin-like"/>
    <property type="match status" value="1"/>
</dbReference>
<dbReference type="AlphaFoldDB" id="A0A164ZMG7"/>
<evidence type="ECO:0000256" key="11">
    <source>
        <dbReference type="ARBA" id="ARBA00022837"/>
    </source>
</evidence>
<keyword evidence="11 15" id="KW-0106">Calcium</keyword>
<evidence type="ECO:0000256" key="14">
    <source>
        <dbReference type="ARBA" id="ARBA00023180"/>
    </source>
</evidence>
<evidence type="ECO:0000256" key="1">
    <source>
        <dbReference type="ARBA" id="ARBA00001910"/>
    </source>
</evidence>
<keyword evidence="14" id="KW-0325">Glycoprotein</keyword>
<evidence type="ECO:0000256" key="3">
    <source>
        <dbReference type="ARBA" id="ARBA00004239"/>
    </source>
</evidence>
<dbReference type="PANTHER" id="PTHR14218:SF39">
    <property type="entry name" value="PEPTIDASE S53 DOMAIN-CONTAINING PROTEIN"/>
    <property type="match status" value="1"/>
</dbReference>
<protein>
    <recommendedName>
        <fullName evidence="4">tripeptidyl-peptidase II</fullName>
        <ecNumber evidence="4">3.4.14.10</ecNumber>
    </recommendedName>
</protein>
<comment type="cofactor">
    <cofactor evidence="15">
        <name>Ca(2+)</name>
        <dbReference type="ChEBI" id="CHEBI:29108"/>
    </cofactor>
    <text evidence="15">Binds 1 Ca(2+) ion per subunit.</text>
</comment>
<keyword evidence="12" id="KW-0843">Virulence</keyword>
<dbReference type="GO" id="GO:0046872">
    <property type="term" value="F:metal ion binding"/>
    <property type="evidence" value="ECO:0007669"/>
    <property type="project" value="UniProtKB-UniRule"/>
</dbReference>
<name>A0A164ZMG7_9AGAM</name>
<dbReference type="Proteomes" id="UP000076722">
    <property type="component" value="Unassembled WGS sequence"/>
</dbReference>
<dbReference type="InterPro" id="IPR036852">
    <property type="entry name" value="Peptidase_S8/S53_dom_sf"/>
</dbReference>
<feature type="chain" id="PRO_5007854947" description="tripeptidyl-peptidase II" evidence="16">
    <location>
        <begin position="24"/>
        <end position="603"/>
    </location>
</feature>
<dbReference type="SUPFAM" id="SSF54897">
    <property type="entry name" value="Protease propeptides/inhibitors"/>
    <property type="match status" value="1"/>
</dbReference>
<keyword evidence="9 15" id="KW-0378">Hydrolase</keyword>
<dbReference type="OrthoDB" id="409122at2759"/>
<feature type="active site" description="Charge relay system" evidence="15">
    <location>
        <position position="522"/>
    </location>
</feature>
<evidence type="ECO:0000256" key="13">
    <source>
        <dbReference type="ARBA" id="ARBA00023145"/>
    </source>
</evidence>
<evidence type="ECO:0000313" key="18">
    <source>
        <dbReference type="EMBL" id="KZS97859.1"/>
    </source>
</evidence>
<evidence type="ECO:0000256" key="7">
    <source>
        <dbReference type="ARBA" id="ARBA00022723"/>
    </source>
</evidence>
<keyword evidence="6 15" id="KW-0645">Protease</keyword>
<dbReference type="EC" id="3.4.14.10" evidence="4"/>
<organism evidence="18 19">
    <name type="scientific">Sistotremastrum niveocremeum HHB9708</name>
    <dbReference type="NCBI Taxonomy" id="1314777"/>
    <lineage>
        <taxon>Eukaryota</taxon>
        <taxon>Fungi</taxon>
        <taxon>Dikarya</taxon>
        <taxon>Basidiomycota</taxon>
        <taxon>Agaricomycotina</taxon>
        <taxon>Agaricomycetes</taxon>
        <taxon>Sistotremastrales</taxon>
        <taxon>Sistotremastraceae</taxon>
        <taxon>Sertulicium</taxon>
        <taxon>Sertulicium niveocremeum</taxon>
    </lineage>
</organism>
<dbReference type="PANTHER" id="PTHR14218">
    <property type="entry name" value="PROTEASE S8 TRIPEPTIDYL PEPTIDASE I CLN2"/>
    <property type="match status" value="1"/>
</dbReference>
<feature type="domain" description="Peptidase S53" evidence="17">
    <location>
        <begin position="230"/>
        <end position="603"/>
    </location>
</feature>
<feature type="binding site" evidence="15">
    <location>
        <position position="584"/>
    </location>
    <ligand>
        <name>Ca(2+)</name>
        <dbReference type="ChEBI" id="CHEBI:29108"/>
    </ligand>
</feature>
<feature type="binding site" evidence="15">
    <location>
        <position position="564"/>
    </location>
    <ligand>
        <name>Ca(2+)</name>
        <dbReference type="ChEBI" id="CHEBI:29108"/>
    </ligand>
</feature>
<dbReference type="Gene3D" id="3.40.50.200">
    <property type="entry name" value="Peptidase S8/S53 domain"/>
    <property type="match status" value="1"/>
</dbReference>
<keyword evidence="19" id="KW-1185">Reference proteome</keyword>
<evidence type="ECO:0000313" key="19">
    <source>
        <dbReference type="Proteomes" id="UP000076722"/>
    </source>
</evidence>
<dbReference type="InterPro" id="IPR023828">
    <property type="entry name" value="Peptidase_S8_Ser-AS"/>
</dbReference>
<evidence type="ECO:0000256" key="5">
    <source>
        <dbReference type="ARBA" id="ARBA00022525"/>
    </source>
</evidence>
<dbReference type="Pfam" id="PF09286">
    <property type="entry name" value="Pro-kuma_activ"/>
    <property type="match status" value="1"/>
</dbReference>
<dbReference type="PROSITE" id="PS00138">
    <property type="entry name" value="SUBTILASE_SER"/>
    <property type="match status" value="1"/>
</dbReference>
<dbReference type="InterPro" id="IPR015366">
    <property type="entry name" value="S53_propep"/>
</dbReference>
<feature type="signal peptide" evidence="16">
    <location>
        <begin position="1"/>
        <end position="23"/>
    </location>
</feature>
<feature type="binding site" evidence="15">
    <location>
        <position position="582"/>
    </location>
    <ligand>
        <name>Ca(2+)</name>
        <dbReference type="ChEBI" id="CHEBI:29108"/>
    </ligand>
</feature>
<comment type="subcellular location">
    <subcellularLocation>
        <location evidence="3">Secreted</location>
        <location evidence="3">Extracellular space</location>
    </subcellularLocation>
</comment>
<dbReference type="STRING" id="1314777.A0A164ZMG7"/>
<dbReference type="CDD" id="cd04056">
    <property type="entry name" value="Peptidases_S53"/>
    <property type="match status" value="1"/>
</dbReference>
<evidence type="ECO:0000256" key="15">
    <source>
        <dbReference type="PROSITE-ProRule" id="PRU01032"/>
    </source>
</evidence>
<evidence type="ECO:0000256" key="2">
    <source>
        <dbReference type="ARBA" id="ARBA00002451"/>
    </source>
</evidence>
<feature type="active site" description="Charge relay system" evidence="15">
    <location>
        <position position="308"/>
    </location>
</feature>
<dbReference type="FunFam" id="3.40.50.200:FF:000015">
    <property type="entry name" value="Tripeptidyl peptidase A"/>
    <property type="match status" value="1"/>
</dbReference>
<evidence type="ECO:0000256" key="4">
    <source>
        <dbReference type="ARBA" id="ARBA00012462"/>
    </source>
</evidence>
<dbReference type="GO" id="GO:0008240">
    <property type="term" value="F:tripeptidyl-peptidase activity"/>
    <property type="evidence" value="ECO:0007669"/>
    <property type="project" value="UniProtKB-EC"/>
</dbReference>
<gene>
    <name evidence="18" type="ORF">SISNIDRAFT_481740</name>
</gene>
<accession>A0A164ZMG7</accession>
<keyword evidence="8 16" id="KW-0732">Signal</keyword>
<keyword evidence="7 15" id="KW-0479">Metal-binding</keyword>
<dbReference type="GO" id="GO:0004252">
    <property type="term" value="F:serine-type endopeptidase activity"/>
    <property type="evidence" value="ECO:0007669"/>
    <property type="project" value="UniProtKB-UniRule"/>
</dbReference>
<keyword evidence="13" id="KW-0865">Zymogen</keyword>
<evidence type="ECO:0000259" key="17">
    <source>
        <dbReference type="PROSITE" id="PS51695"/>
    </source>
</evidence>
<evidence type="ECO:0000256" key="6">
    <source>
        <dbReference type="ARBA" id="ARBA00022670"/>
    </source>
</evidence>
<proteinExistence type="predicted"/>